<dbReference type="PANTHER" id="PTHR43976">
    <property type="entry name" value="SHORT CHAIN DEHYDROGENASE"/>
    <property type="match status" value="1"/>
</dbReference>
<dbReference type="PRINTS" id="PR00080">
    <property type="entry name" value="SDRFAMILY"/>
</dbReference>
<dbReference type="Pfam" id="PF00106">
    <property type="entry name" value="adh_short"/>
    <property type="match status" value="1"/>
</dbReference>
<dbReference type="InterPro" id="IPR002347">
    <property type="entry name" value="SDR_fam"/>
</dbReference>
<dbReference type="GO" id="GO:0016491">
    <property type="term" value="F:oxidoreductase activity"/>
    <property type="evidence" value="ECO:0007669"/>
    <property type="project" value="UniProtKB-KW"/>
</dbReference>
<gene>
    <name evidence="4" type="ORF">GU243_03030</name>
</gene>
<dbReference type="PRINTS" id="PR00081">
    <property type="entry name" value="GDHRDH"/>
</dbReference>
<keyword evidence="5" id="KW-1185">Reference proteome</keyword>
<proteinExistence type="inferred from homology"/>
<reference evidence="4 5" key="1">
    <citation type="submission" date="2020-01" db="EMBL/GenBank/DDBJ databases">
        <title>Pseudarthrobacter psychrotolerans sp. nov., isolated from antarctic soil.</title>
        <authorList>
            <person name="Shin Y."/>
            <person name="Park W."/>
        </authorList>
    </citation>
    <scope>NUCLEOTIDE SEQUENCE [LARGE SCALE GENOMIC DNA]</scope>
    <source>
        <strain evidence="4 5">YJ56</strain>
    </source>
</reference>
<dbReference type="NCBIfam" id="NF004823">
    <property type="entry name" value="PRK06179.1"/>
    <property type="match status" value="1"/>
</dbReference>
<evidence type="ECO:0000313" key="4">
    <source>
        <dbReference type="EMBL" id="QHK18908.1"/>
    </source>
</evidence>
<dbReference type="PANTHER" id="PTHR43976:SF16">
    <property type="entry name" value="SHORT-CHAIN DEHYDROGENASE_REDUCTASE FAMILY PROTEIN"/>
    <property type="match status" value="1"/>
</dbReference>
<evidence type="ECO:0000313" key="5">
    <source>
        <dbReference type="Proteomes" id="UP000464186"/>
    </source>
</evidence>
<dbReference type="InterPro" id="IPR051911">
    <property type="entry name" value="SDR_oxidoreductase"/>
</dbReference>
<dbReference type="InterPro" id="IPR036291">
    <property type="entry name" value="NAD(P)-bd_dom_sf"/>
</dbReference>
<protein>
    <submittedName>
        <fullName evidence="4">SDR family NAD(P)-dependent oxidoreductase</fullName>
    </submittedName>
</protein>
<keyword evidence="2" id="KW-0560">Oxidoreductase</keyword>
<dbReference type="EMBL" id="CP047898">
    <property type="protein sequence ID" value="QHK18908.1"/>
    <property type="molecule type" value="Genomic_DNA"/>
</dbReference>
<dbReference type="Gene3D" id="3.40.50.720">
    <property type="entry name" value="NAD(P)-binding Rossmann-like Domain"/>
    <property type="match status" value="1"/>
</dbReference>
<evidence type="ECO:0000256" key="2">
    <source>
        <dbReference type="ARBA" id="ARBA00023002"/>
    </source>
</evidence>
<accession>A0A6P1NHT3</accession>
<dbReference type="KEGG" id="psey:GU243_03030"/>
<dbReference type="CDD" id="cd05374">
    <property type="entry name" value="17beta-HSD-like_SDR_c"/>
    <property type="match status" value="1"/>
</dbReference>
<comment type="similarity">
    <text evidence="1 3">Belongs to the short-chain dehydrogenases/reductases (SDR) family.</text>
</comment>
<dbReference type="SUPFAM" id="SSF51735">
    <property type="entry name" value="NAD(P)-binding Rossmann-fold domains"/>
    <property type="match status" value="1"/>
</dbReference>
<organism evidence="4 5">
    <name type="scientific">Pseudarthrobacter psychrotolerans</name>
    <dbReference type="NCBI Taxonomy" id="2697569"/>
    <lineage>
        <taxon>Bacteria</taxon>
        <taxon>Bacillati</taxon>
        <taxon>Actinomycetota</taxon>
        <taxon>Actinomycetes</taxon>
        <taxon>Micrococcales</taxon>
        <taxon>Micrococcaceae</taxon>
        <taxon>Pseudarthrobacter</taxon>
    </lineage>
</organism>
<dbReference type="FunFam" id="3.40.50.720:FF:000084">
    <property type="entry name" value="Short-chain dehydrogenase reductase"/>
    <property type="match status" value="1"/>
</dbReference>
<evidence type="ECO:0000256" key="1">
    <source>
        <dbReference type="ARBA" id="ARBA00006484"/>
    </source>
</evidence>
<dbReference type="Proteomes" id="UP000464186">
    <property type="component" value="Chromosome"/>
</dbReference>
<evidence type="ECO:0000256" key="3">
    <source>
        <dbReference type="RuleBase" id="RU000363"/>
    </source>
</evidence>
<sequence length="271" mass="28873">MTTARQVALITGASSGIGKAAAAALAEAGYEVVGTSRASAGVTPVPGVTFVDLDVTSDDSVAAAVQEVIHRFGKIDVLVNNAGIGSSGAAEESSLDQDRRVFDINVFGVMRMTKAVLPHMRARKSGRIVNVSSIVGLIPQPYMATYSASKHAIEGYTESLDHELREHGVRAVLVEPAWTNTDFEANNLQADKPMDTYAKQRAIFTDYMAGAMKEGHPASVVADAVVAAAQDSKPKLRYAAGSRVRQVSMLRRYVPASAFDSQIRKLNHLPS</sequence>
<dbReference type="AlphaFoldDB" id="A0A6P1NHT3"/>
<name>A0A6P1NHT3_9MICC</name>